<evidence type="ECO:0000313" key="2">
    <source>
        <dbReference type="EMBL" id="PNX79845.1"/>
    </source>
</evidence>
<evidence type="ECO:0000256" key="1">
    <source>
        <dbReference type="ARBA" id="ARBA00004906"/>
    </source>
</evidence>
<protein>
    <submittedName>
        <fullName evidence="2">BTB/POZ domain plant protein</fullName>
    </submittedName>
</protein>
<dbReference type="EMBL" id="ASHM01036747">
    <property type="protein sequence ID" value="PNX79845.1"/>
    <property type="molecule type" value="Genomic_DNA"/>
</dbReference>
<reference evidence="2 3" key="2">
    <citation type="journal article" date="2017" name="Front. Plant Sci.">
        <title>Gene Classification and Mining of Molecular Markers Useful in Red Clover (Trifolium pratense) Breeding.</title>
        <authorList>
            <person name="Istvanek J."/>
            <person name="Dluhosova J."/>
            <person name="Dluhos P."/>
            <person name="Patkova L."/>
            <person name="Nedelnik J."/>
            <person name="Repkova J."/>
        </authorList>
    </citation>
    <scope>NUCLEOTIDE SEQUENCE [LARGE SCALE GENOMIC DNA]</scope>
    <source>
        <strain evidence="3">cv. Tatra</strain>
        <tissue evidence="2">Young leaves</tissue>
    </source>
</reference>
<comment type="caution">
    <text evidence="2">The sequence shown here is derived from an EMBL/GenBank/DDBJ whole genome shotgun (WGS) entry which is preliminary data.</text>
</comment>
<feature type="non-terminal residue" evidence="2">
    <location>
        <position position="1"/>
    </location>
</feature>
<evidence type="ECO:0000313" key="3">
    <source>
        <dbReference type="Proteomes" id="UP000236291"/>
    </source>
</evidence>
<name>A0A2K3LMT5_TRIPR</name>
<proteinExistence type="predicted"/>
<dbReference type="InterPro" id="IPR011333">
    <property type="entry name" value="SKP1/BTB/POZ_sf"/>
</dbReference>
<gene>
    <name evidence="2" type="ORF">L195_g035835</name>
</gene>
<comment type="pathway">
    <text evidence="1">Protein modification; protein ubiquitination.</text>
</comment>
<reference evidence="2 3" key="1">
    <citation type="journal article" date="2014" name="Am. J. Bot.">
        <title>Genome assembly and annotation for red clover (Trifolium pratense; Fabaceae).</title>
        <authorList>
            <person name="Istvanek J."/>
            <person name="Jaros M."/>
            <person name="Krenek A."/>
            <person name="Repkova J."/>
        </authorList>
    </citation>
    <scope>NUCLEOTIDE SEQUENCE [LARGE SCALE GENOMIC DNA]</scope>
    <source>
        <strain evidence="3">cv. Tatra</strain>
        <tissue evidence="2">Young leaves</tissue>
    </source>
</reference>
<sequence>FHSLQYGKPLEALFRIQVLDIIDIVPSQCDVQHKFPSSFTWKFDIELSSKFYIKLIFEAVNPIKDCPSNGDDGYFSAEFKKEMALCARELVCDEPDMEFTLSEHKLKLHNSLLKCVRFSLEENFTLEALLKLPWEHNSRRCLSMDVNLITVDVFNALINFLYEDTVDEKEYEDEVIGLLELGRSYVMSALTSCVELNLARDIHFSNVAYNILLANEYKLESLKEQCTEFIITFGGMKEVEDELLDMGLRVSFDTICNKELVCDEPDMEFTLSEHKLKLHDSLFKCVRFSIEENSTLEDLLKLQWEHNSRRCISMDRNLIIVDVLNAFINFLYEDTIDEKEYEDEAIGLLELGRCYVMSALTSCVELTLARDINFSNVAYNTLLANEYKLELLKEQCTEFIITFGGMKEVEDELLDTGLRVSFDTTCNKYY</sequence>
<dbReference type="InterPro" id="IPR044714">
    <property type="entry name" value="AtSIBP1-like"/>
</dbReference>
<dbReference type="AlphaFoldDB" id="A0A2K3LMT5"/>
<organism evidence="2 3">
    <name type="scientific">Trifolium pratense</name>
    <name type="common">Red clover</name>
    <dbReference type="NCBI Taxonomy" id="57577"/>
    <lineage>
        <taxon>Eukaryota</taxon>
        <taxon>Viridiplantae</taxon>
        <taxon>Streptophyta</taxon>
        <taxon>Embryophyta</taxon>
        <taxon>Tracheophyta</taxon>
        <taxon>Spermatophyta</taxon>
        <taxon>Magnoliopsida</taxon>
        <taxon>eudicotyledons</taxon>
        <taxon>Gunneridae</taxon>
        <taxon>Pentapetalae</taxon>
        <taxon>rosids</taxon>
        <taxon>fabids</taxon>
        <taxon>Fabales</taxon>
        <taxon>Fabaceae</taxon>
        <taxon>Papilionoideae</taxon>
        <taxon>50 kb inversion clade</taxon>
        <taxon>NPAAA clade</taxon>
        <taxon>Hologalegina</taxon>
        <taxon>IRL clade</taxon>
        <taxon>Trifolieae</taxon>
        <taxon>Trifolium</taxon>
    </lineage>
</organism>
<accession>A0A2K3LMT5</accession>
<dbReference type="PANTHER" id="PTHR46672:SF1">
    <property type="entry name" value="OS08G0103600 PROTEIN"/>
    <property type="match status" value="1"/>
</dbReference>
<dbReference type="Gene3D" id="3.30.710.10">
    <property type="entry name" value="Potassium Channel Kv1.1, Chain A"/>
    <property type="match status" value="2"/>
</dbReference>
<dbReference type="PANTHER" id="PTHR46672">
    <property type="entry name" value="OS08G0495500 PROTEIN-RELATED"/>
    <property type="match status" value="1"/>
</dbReference>
<dbReference type="Proteomes" id="UP000236291">
    <property type="component" value="Unassembled WGS sequence"/>
</dbReference>